<evidence type="ECO:0000256" key="1">
    <source>
        <dbReference type="ARBA" id="ARBA00006974"/>
    </source>
</evidence>
<dbReference type="InterPro" id="IPR003676">
    <property type="entry name" value="SAUR_fam"/>
</dbReference>
<name>A0A2C9VIC2_MANES</name>
<reference evidence="2" key="1">
    <citation type="submission" date="2016-02" db="EMBL/GenBank/DDBJ databases">
        <title>WGS assembly of Manihot esculenta.</title>
        <authorList>
            <person name="Bredeson J.V."/>
            <person name="Prochnik S.E."/>
            <person name="Lyons J.B."/>
            <person name="Schmutz J."/>
            <person name="Grimwood J."/>
            <person name="Vrebalov J."/>
            <person name="Bart R.S."/>
            <person name="Amuge T."/>
            <person name="Ferguson M.E."/>
            <person name="Green R."/>
            <person name="Putnam N."/>
            <person name="Stites J."/>
            <person name="Rounsley S."/>
            <person name="Rokhsar D.S."/>
        </authorList>
    </citation>
    <scope>NUCLEOTIDE SEQUENCE [LARGE SCALE GENOMIC DNA]</scope>
    <source>
        <tissue evidence="2">Leaf</tissue>
    </source>
</reference>
<dbReference type="STRING" id="3983.A0A2C9VIC2"/>
<evidence type="ECO:0000313" key="2">
    <source>
        <dbReference type="EMBL" id="OAY45219.1"/>
    </source>
</evidence>
<accession>A0A2C9VIC2</accession>
<protein>
    <submittedName>
        <fullName evidence="2">Uncharacterized protein</fullName>
    </submittedName>
</protein>
<comment type="similarity">
    <text evidence="1">Belongs to the ARG7 family.</text>
</comment>
<dbReference type="PANTHER" id="PTHR31175:SF49">
    <property type="entry name" value="SAUR FAMILY PROTEIN"/>
    <property type="match status" value="1"/>
</dbReference>
<dbReference type="GO" id="GO:0009733">
    <property type="term" value="P:response to auxin"/>
    <property type="evidence" value="ECO:0007669"/>
    <property type="project" value="InterPro"/>
</dbReference>
<proteinExistence type="inferred from homology"/>
<dbReference type="Pfam" id="PF02519">
    <property type="entry name" value="Auxin_inducible"/>
    <property type="match status" value="1"/>
</dbReference>
<dbReference type="EMBL" id="CM004393">
    <property type="protein sequence ID" value="OAY45219.1"/>
    <property type="molecule type" value="Genomic_DNA"/>
</dbReference>
<gene>
    <name evidence="2" type="ORF">MANES_07G042000</name>
</gene>
<dbReference type="AlphaFoldDB" id="A0A2C9VIC2"/>
<dbReference type="PANTHER" id="PTHR31175">
    <property type="entry name" value="AUXIN-RESPONSIVE FAMILY PROTEIN"/>
    <property type="match status" value="1"/>
</dbReference>
<organism evidence="2">
    <name type="scientific">Manihot esculenta</name>
    <name type="common">Cassava</name>
    <name type="synonym">Jatropha manihot</name>
    <dbReference type="NCBI Taxonomy" id="3983"/>
    <lineage>
        <taxon>Eukaryota</taxon>
        <taxon>Viridiplantae</taxon>
        <taxon>Streptophyta</taxon>
        <taxon>Embryophyta</taxon>
        <taxon>Tracheophyta</taxon>
        <taxon>Spermatophyta</taxon>
        <taxon>Magnoliopsida</taxon>
        <taxon>eudicotyledons</taxon>
        <taxon>Gunneridae</taxon>
        <taxon>Pentapetalae</taxon>
        <taxon>rosids</taxon>
        <taxon>fabids</taxon>
        <taxon>Malpighiales</taxon>
        <taxon>Euphorbiaceae</taxon>
        <taxon>Crotonoideae</taxon>
        <taxon>Manihoteae</taxon>
        <taxon>Manihot</taxon>
    </lineage>
</organism>
<sequence>MDVRGNRISVPCITAPNSPRTRMRMDSHDGQKHSFSIGLCLYRVITGRSVPRSSPKWQEMRRKRITLPQTVGNTDTRNSCCTSAAKAEKGCFVVHSSDQKRLLLPLQCLNNQIILELFEMAELIEYAITLIKQQVTRDIEKALLTSIASSFCSLSSNLQHQRTNHQIPICSF</sequence>